<accession>A0AAV7HAH2</accession>
<comment type="subunit">
    <text evidence="6">EIF4F is a multi-subunit complex, the composition of which varies with external and internal environmental conditions. It is composed of at least EIF4A, EIF4E and EIF4G. In higher plants two isoforms of EIF4F have been identified, named isoform EIF4F and isoform EIF(iso)4F. Isoform EIF4F has subunits p220 and p26, whereas isoform EIF(iso)4F has subunits p82 and p28.</text>
</comment>
<dbReference type="InterPro" id="IPR003890">
    <property type="entry name" value="MIF4G-like_typ-3"/>
</dbReference>
<feature type="region of interest" description="Disordered" evidence="9">
    <location>
        <begin position="555"/>
        <end position="592"/>
    </location>
</feature>
<evidence type="ECO:0000256" key="5">
    <source>
        <dbReference type="ARBA" id="ARBA00053217"/>
    </source>
</evidence>
<organism evidence="11 12">
    <name type="scientific">Dendrobium chrysotoxum</name>
    <name type="common">Orchid</name>
    <dbReference type="NCBI Taxonomy" id="161865"/>
    <lineage>
        <taxon>Eukaryota</taxon>
        <taxon>Viridiplantae</taxon>
        <taxon>Streptophyta</taxon>
        <taxon>Embryophyta</taxon>
        <taxon>Tracheophyta</taxon>
        <taxon>Spermatophyta</taxon>
        <taxon>Magnoliopsida</taxon>
        <taxon>Liliopsida</taxon>
        <taxon>Asparagales</taxon>
        <taxon>Orchidaceae</taxon>
        <taxon>Epidendroideae</taxon>
        <taxon>Malaxideae</taxon>
        <taxon>Dendrobiinae</taxon>
        <taxon>Dendrobium</taxon>
    </lineage>
</organism>
<dbReference type="GO" id="GO:0003729">
    <property type="term" value="F:mRNA binding"/>
    <property type="evidence" value="ECO:0007669"/>
    <property type="project" value="TreeGrafter"/>
</dbReference>
<feature type="compositionally biased region" description="Polar residues" evidence="9">
    <location>
        <begin position="1637"/>
        <end position="1654"/>
    </location>
</feature>
<dbReference type="SMART" id="SM00544">
    <property type="entry name" value="MA3"/>
    <property type="match status" value="1"/>
</dbReference>
<dbReference type="EMBL" id="JAGFBR010000006">
    <property type="protein sequence ID" value="KAH0464998.1"/>
    <property type="molecule type" value="Genomic_DNA"/>
</dbReference>
<reference evidence="11 12" key="1">
    <citation type="journal article" date="2021" name="Hortic Res">
        <title>Chromosome-scale assembly of the Dendrobium chrysotoxum genome enhances the understanding of orchid evolution.</title>
        <authorList>
            <person name="Zhang Y."/>
            <person name="Zhang G.Q."/>
            <person name="Zhang D."/>
            <person name="Liu X.D."/>
            <person name="Xu X.Y."/>
            <person name="Sun W.H."/>
            <person name="Yu X."/>
            <person name="Zhu X."/>
            <person name="Wang Z.W."/>
            <person name="Zhao X."/>
            <person name="Zhong W.Y."/>
            <person name="Chen H."/>
            <person name="Yin W.L."/>
            <person name="Huang T."/>
            <person name="Niu S.C."/>
            <person name="Liu Z.J."/>
        </authorList>
    </citation>
    <scope>NUCLEOTIDE SEQUENCE [LARGE SCALE GENOMIC DNA]</scope>
    <source>
        <strain evidence="11">Lindl</strain>
    </source>
</reference>
<proteinExistence type="inferred from homology"/>
<name>A0AAV7HAH2_DENCH</name>
<feature type="region of interest" description="Disordered" evidence="9">
    <location>
        <begin position="398"/>
        <end position="435"/>
    </location>
</feature>
<feature type="region of interest" description="Disordered" evidence="9">
    <location>
        <begin position="1594"/>
        <end position="1613"/>
    </location>
</feature>
<feature type="region of interest" description="Disordered" evidence="9">
    <location>
        <begin position="969"/>
        <end position="990"/>
    </location>
</feature>
<feature type="compositionally biased region" description="Basic and acidic residues" evidence="9">
    <location>
        <begin position="1511"/>
        <end position="1527"/>
    </location>
</feature>
<feature type="region of interest" description="Disordered" evidence="9">
    <location>
        <begin position="1052"/>
        <end position="1100"/>
    </location>
</feature>
<evidence type="ECO:0000313" key="12">
    <source>
        <dbReference type="Proteomes" id="UP000775213"/>
    </source>
</evidence>
<dbReference type="Gene3D" id="1.25.40.180">
    <property type="match status" value="2"/>
</dbReference>
<keyword evidence="3" id="KW-0810">Translation regulation</keyword>
<protein>
    <recommendedName>
        <fullName evidence="7">Eukaryotic translation initiation factor 4G</fullName>
    </recommendedName>
    <alternativeName>
        <fullName evidence="8">Eukaryotic initiation factor 4F subunit p220</fullName>
    </alternativeName>
</protein>
<dbReference type="GO" id="GO:0006417">
    <property type="term" value="P:regulation of translation"/>
    <property type="evidence" value="ECO:0007669"/>
    <property type="project" value="UniProtKB-KW"/>
</dbReference>
<feature type="compositionally biased region" description="Polar residues" evidence="9">
    <location>
        <begin position="77"/>
        <end position="99"/>
    </location>
</feature>
<feature type="region of interest" description="Disordered" evidence="9">
    <location>
        <begin position="1634"/>
        <end position="1663"/>
    </location>
</feature>
<dbReference type="PANTHER" id="PTHR23253">
    <property type="entry name" value="EUKARYOTIC TRANSLATION INITIATION FACTOR 4 GAMMA"/>
    <property type="match status" value="1"/>
</dbReference>
<feature type="compositionally biased region" description="Low complexity" evidence="9">
    <location>
        <begin position="425"/>
        <end position="435"/>
    </location>
</feature>
<keyword evidence="12" id="KW-1185">Reference proteome</keyword>
<feature type="compositionally biased region" description="Basic and acidic residues" evidence="9">
    <location>
        <begin position="1077"/>
        <end position="1088"/>
    </location>
</feature>
<dbReference type="InterPro" id="IPR003891">
    <property type="entry name" value="Initiation_fac_eIF4g_MI"/>
</dbReference>
<feature type="compositionally biased region" description="Polar residues" evidence="9">
    <location>
        <begin position="555"/>
        <end position="568"/>
    </location>
</feature>
<feature type="compositionally biased region" description="Low complexity" evidence="9">
    <location>
        <begin position="218"/>
        <end position="230"/>
    </location>
</feature>
<keyword evidence="4" id="KW-0648">Protein biosynthesis</keyword>
<gene>
    <name evidence="11" type="ORF">IEQ34_005101</name>
</gene>
<keyword evidence="2" id="KW-0396">Initiation factor</keyword>
<evidence type="ECO:0000256" key="8">
    <source>
        <dbReference type="ARBA" id="ARBA00079578"/>
    </source>
</evidence>
<evidence type="ECO:0000259" key="10">
    <source>
        <dbReference type="PROSITE" id="PS51366"/>
    </source>
</evidence>
<comment type="similarity">
    <text evidence="1">Belongs to the eukaryotic initiation factor 4G family.</text>
</comment>
<evidence type="ECO:0000256" key="2">
    <source>
        <dbReference type="ARBA" id="ARBA00022540"/>
    </source>
</evidence>
<dbReference type="FunFam" id="1.25.40.180:FF:000024">
    <property type="entry name" value="Eukaryotic translation initiation factor 4G"/>
    <property type="match status" value="1"/>
</dbReference>
<comment type="function">
    <text evidence="5">Component of the protein complex eIF4F, which is involved in the recognition of the mRNA cap, ATP-dependent unwinding of 5'-terminal secondary structure and recruitment of mRNA to the ribosome.</text>
</comment>
<dbReference type="PROSITE" id="PS51366">
    <property type="entry name" value="MI"/>
    <property type="match status" value="1"/>
</dbReference>
<feature type="compositionally biased region" description="Basic and acidic residues" evidence="9">
    <location>
        <begin position="241"/>
        <end position="256"/>
    </location>
</feature>
<evidence type="ECO:0000256" key="3">
    <source>
        <dbReference type="ARBA" id="ARBA00022845"/>
    </source>
</evidence>
<dbReference type="InterPro" id="IPR016024">
    <property type="entry name" value="ARM-type_fold"/>
</dbReference>
<feature type="compositionally biased region" description="Basic and acidic residues" evidence="9">
    <location>
        <begin position="1052"/>
        <end position="1062"/>
    </location>
</feature>
<dbReference type="Proteomes" id="UP000775213">
    <property type="component" value="Unassembled WGS sequence"/>
</dbReference>
<feature type="region of interest" description="Disordered" evidence="9">
    <location>
        <begin position="209"/>
        <end position="280"/>
    </location>
</feature>
<dbReference type="SMART" id="SM00543">
    <property type="entry name" value="MIF4G"/>
    <property type="match status" value="1"/>
</dbReference>
<comment type="caution">
    <text evidence="11">The sequence shown here is derived from an EMBL/GenBank/DDBJ whole genome shotgun (WGS) entry which is preliminary data.</text>
</comment>
<feature type="compositionally biased region" description="Low complexity" evidence="9">
    <location>
        <begin position="46"/>
        <end position="55"/>
    </location>
</feature>
<evidence type="ECO:0000256" key="4">
    <source>
        <dbReference type="ARBA" id="ARBA00022917"/>
    </source>
</evidence>
<feature type="domain" description="MI" evidence="10">
    <location>
        <begin position="1677"/>
        <end position="1801"/>
    </location>
</feature>
<feature type="compositionally biased region" description="Polar residues" evidence="9">
    <location>
        <begin position="1559"/>
        <end position="1569"/>
    </location>
</feature>
<feature type="compositionally biased region" description="Basic and acidic residues" evidence="9">
    <location>
        <begin position="398"/>
        <end position="409"/>
    </location>
</feature>
<feature type="region of interest" description="Disordered" evidence="9">
    <location>
        <begin position="1508"/>
        <end position="1589"/>
    </location>
</feature>
<dbReference type="GO" id="GO:0003743">
    <property type="term" value="F:translation initiation factor activity"/>
    <property type="evidence" value="ECO:0007669"/>
    <property type="project" value="UniProtKB-KW"/>
</dbReference>
<dbReference type="GO" id="GO:0016281">
    <property type="term" value="C:eukaryotic translation initiation factor 4F complex"/>
    <property type="evidence" value="ECO:0007669"/>
    <property type="project" value="TreeGrafter"/>
</dbReference>
<evidence type="ECO:0000256" key="9">
    <source>
        <dbReference type="SAM" id="MobiDB-lite"/>
    </source>
</evidence>
<dbReference type="FunFam" id="1.25.40.180:FF:000034">
    <property type="entry name" value="Eukaryotic translation initiation factor 4G"/>
    <property type="match status" value="1"/>
</dbReference>
<dbReference type="PANTHER" id="PTHR23253:SF9">
    <property type="entry name" value="EUKARYOTIC TRANSLATION INITIATION FACTOR 4 GAMMA 2"/>
    <property type="match status" value="1"/>
</dbReference>
<sequence length="1959" mass="212986">MSQHHSRAEKTEGHLRKSGRPGSFGQHKSFSGGGKGGSGGGGGGSSPAPAFSASPATHPSLAPHVLPANRSFKKSDNGQVGQSRGSTVCSNSDAAQRTGNDGVYSTVLSNGSAIRPTIVNFKPEDPPNNLKIAGTVPNAVAAQPSAASSAAGSSAQIKGDASGAFLQFGTINPGIVNAMQIPARTASAPPNLDEQKRDQVCHDSFRAVPTLPIPSIPKPQQQQKQENQQPRKAIEGVSKPDNGETHHPMQAKRDMHAPIPSVPPLNATTTRSSVLPAGGMPMPVPFQQPQIRFQFRGPNPPMPSQSVVASSLQMALPAGSVPQVPQQLFVPSIQSHPMQPQAIMHQGQGLGFNPQLGHQVPPQLESMGIGIVPQFTQQQPGHFGTQRRAVKITHPHTHEELKLDKKTDSQADAGSFGQRHIQNVSSQSQSQSLPAFSPSPQINYYKAPYNPTQMFFPPSSLHLTNNQLPTGAHAASFCYPISQNVPAISFMNPSSLNPALGGRTGHPPPLHGLAEAARTEGSSFSISSSAPVQVIIKQAVVPISEKTGLSTVRVSLPSSGTRTEQPKLSKSLGDVSSVPHQKSNKINPGSSVIIQKPNSEPSGIGPSFSNDKILSTVSSTDLTQNNKTEASPSLHLATVRDSLSIMAENDGRKKEAKQQLESVMDHPVMTSEKEPRLPQQQQDMIGACTDNGKCESVSNSCTSIPSVSTGDSPTSTPRLLSADVECWNSETVSKTDVMRTSVPSVFPLENGDQGYDHAEVAWNKLSLKEAGNPQTTNSSNLNATGILSETPCSVLNGCMIVEFGQKQQNFVAAQERGGEISYNALLSSTSAGETAVSTTGSLQVIPEAVNHEVKGKTPEKSICAELDTSVGINSEIDGTRMLSTLPISSSDSKYSAVGLFGQVSSAIPVEAKPLPVASTTKSCELPYGEEIDVKESATLPPENISIPLPLFTKIGQNMKGEVVEQSFGSPRVISGSKDKLDPKKAKNNRKKKIKEILSKADAAGASDLYNAYKAPEEKHDATVSTGDTDSRCSTAELKNGTLQDCCKATPAVERDEQDKADVQDWEEAADASTPKLRTSDNDVEKQNQNDHGSQSTGRKKYSRDILLTFSDKCNDLPEGFDNGSDIADVLMCNPVGTNREPRFSPGRLIDRSLGASRFDKRIGGISDDDKWARASNAFHMDLSHGTASMNFLLGQTANNGVLRNPRVQSPNHFANGILSGSMQSLSSQVGMARNNPDIDRWQHASGIHRGLFPSAQGPLQTMHKSSNRYEVRKSSDEEEHKQRQLKAILNKLTPQNFEKLFSQVKEVKIDNTLTLSGVISQIFDKALTEPTFCEMYADFCLHLASELPDFIENNEKITFRRLLLNKCQEEFERGEREQAEANKAEEEGEICQTEEEREEKRVRARRRMMGNIRLIGELYKKKMLTERIMHECIQKLLGYYQNPDEEDIESLCKLMSTIGEMIDHSKAKERMDAYFDRMAMLSTNEQLSARLRFMLKDTIDLRKNKWRQRRKVEGPKKIEDVHKDAAQERQAQTARLARGPVVASRRGPPSNFGQRGVTMLNSPSSQAKTSIRGHPTQARGSGSQDVRHEDRQLYESKVMPVPLPQRTTNDGSMTLGPQGGLAKGMSGRGLGPMPNAPSVSGHTMDRNSVTTTSGERPISSGGKVRESIEAKAFSEDALREKSILAIREFYSARDEEEVVSCINELNSPYFYSSMVSLWVTDSFERKNVERNLLAELLVNLSKARYALISPSQLIAGFESVLSSLEDAVNDAPKAAEFLGHIFGKVIIENVVPLKEIGRLIREGGEEPGSLVEFGLASEVLFGILEFIKTEKGDSLLNEIRRGSNLRLEDFRPPNPTPKSKKLDAFLLYDENASVRIGLFQVETVEAFVKEKKKNKKQRSSSYFSITKNTVANILSIPEVNKCGASLYAVLYVLKKCVVLDTVFLFCINASNKNVCENAL</sequence>
<feature type="compositionally biased region" description="Polar residues" evidence="9">
    <location>
        <begin position="578"/>
        <end position="592"/>
    </location>
</feature>
<evidence type="ECO:0000256" key="1">
    <source>
        <dbReference type="ARBA" id="ARBA00005775"/>
    </source>
</evidence>
<evidence type="ECO:0000256" key="7">
    <source>
        <dbReference type="ARBA" id="ARBA00067320"/>
    </source>
</evidence>
<dbReference type="SUPFAM" id="SSF48371">
    <property type="entry name" value="ARM repeat"/>
    <property type="match status" value="2"/>
</dbReference>
<feature type="region of interest" description="Disordered" evidence="9">
    <location>
        <begin position="1"/>
        <end position="100"/>
    </location>
</feature>
<evidence type="ECO:0000256" key="6">
    <source>
        <dbReference type="ARBA" id="ARBA00065571"/>
    </source>
</evidence>
<dbReference type="Pfam" id="PF02847">
    <property type="entry name" value="MA3"/>
    <property type="match status" value="1"/>
</dbReference>
<evidence type="ECO:0000313" key="11">
    <source>
        <dbReference type="EMBL" id="KAH0464998.1"/>
    </source>
</evidence>
<feature type="compositionally biased region" description="Gly residues" evidence="9">
    <location>
        <begin position="31"/>
        <end position="45"/>
    </location>
</feature>
<dbReference type="Pfam" id="PF02854">
    <property type="entry name" value="MIF4G"/>
    <property type="match status" value="1"/>
</dbReference>
<feature type="compositionally biased region" description="Basic and acidic residues" evidence="9">
    <location>
        <begin position="1"/>
        <end position="15"/>
    </location>
</feature>